<evidence type="ECO:0000256" key="2">
    <source>
        <dbReference type="SAM" id="Phobius"/>
    </source>
</evidence>
<evidence type="ECO:0000313" key="4">
    <source>
        <dbReference type="Proteomes" id="UP000441336"/>
    </source>
</evidence>
<feature type="transmembrane region" description="Helical" evidence="2">
    <location>
        <begin position="12"/>
        <end position="32"/>
    </location>
</feature>
<name>A0A7K1TL52_9BACT</name>
<dbReference type="Proteomes" id="UP000441336">
    <property type="component" value="Unassembled WGS sequence"/>
</dbReference>
<reference evidence="3 4" key="1">
    <citation type="submission" date="2019-12" db="EMBL/GenBank/DDBJ databases">
        <title>Hymenobacter sp. HMF4947 Genome sequencing and assembly.</title>
        <authorList>
            <person name="Kang H."/>
            <person name="Cha I."/>
            <person name="Kim H."/>
            <person name="Joh K."/>
        </authorList>
    </citation>
    <scope>NUCLEOTIDE SEQUENCE [LARGE SCALE GENOMIC DNA]</scope>
    <source>
        <strain evidence="3 4">HMF4947</strain>
    </source>
</reference>
<evidence type="ECO:0000256" key="1">
    <source>
        <dbReference type="SAM" id="MobiDB-lite"/>
    </source>
</evidence>
<keyword evidence="2" id="KW-1133">Transmembrane helix</keyword>
<keyword evidence="4" id="KW-1185">Reference proteome</keyword>
<sequence>MFKAISWGQYAGWLSLALLAYYAYVGLAYYRVELLGLLKNKGKAPSSVPAQEVAPPALGSSGKKSLIAKAALAVPVTPDEEARHEEDGVGEELSVEATHQQEQPTDEQVERVADLPPFELPSVEVNEGYNYENDDEISFVNDNLITFTEHGGSNSFQDTESGVESAGDDFYLGSTVGIAQLGDYLSSAAEGQITPTQLVEQEPGLANTDLLLAFFQNSTKNAQRATAHLYEGVAEPALD</sequence>
<dbReference type="RefSeq" id="WP_157569801.1">
    <property type="nucleotide sequence ID" value="NZ_WQKZ01000009.1"/>
</dbReference>
<protein>
    <submittedName>
        <fullName evidence="3">Uncharacterized protein</fullName>
    </submittedName>
</protein>
<dbReference type="EMBL" id="WQKZ01000009">
    <property type="protein sequence ID" value="MVN79092.1"/>
    <property type="molecule type" value="Genomic_DNA"/>
</dbReference>
<gene>
    <name evidence="3" type="ORF">GO988_22400</name>
</gene>
<keyword evidence="2" id="KW-0812">Transmembrane</keyword>
<dbReference type="AlphaFoldDB" id="A0A7K1TL52"/>
<comment type="caution">
    <text evidence="3">The sequence shown here is derived from an EMBL/GenBank/DDBJ whole genome shotgun (WGS) entry which is preliminary data.</text>
</comment>
<feature type="region of interest" description="Disordered" evidence="1">
    <location>
        <begin position="76"/>
        <end position="107"/>
    </location>
</feature>
<proteinExistence type="predicted"/>
<keyword evidence="2" id="KW-0472">Membrane</keyword>
<accession>A0A7K1TL52</accession>
<organism evidence="3 4">
    <name type="scientific">Hymenobacter ginkgonis</name>
    <dbReference type="NCBI Taxonomy" id="2682976"/>
    <lineage>
        <taxon>Bacteria</taxon>
        <taxon>Pseudomonadati</taxon>
        <taxon>Bacteroidota</taxon>
        <taxon>Cytophagia</taxon>
        <taxon>Cytophagales</taxon>
        <taxon>Hymenobacteraceae</taxon>
        <taxon>Hymenobacter</taxon>
    </lineage>
</organism>
<evidence type="ECO:0000313" key="3">
    <source>
        <dbReference type="EMBL" id="MVN79092.1"/>
    </source>
</evidence>